<dbReference type="Gene3D" id="3.30.559.30">
    <property type="entry name" value="Nonribosomal peptide synthetase, condensation domain"/>
    <property type="match status" value="1"/>
</dbReference>
<accession>A0A8I0AD38</accession>
<dbReference type="GO" id="GO:0005737">
    <property type="term" value="C:cytoplasm"/>
    <property type="evidence" value="ECO:0007669"/>
    <property type="project" value="TreeGrafter"/>
</dbReference>
<dbReference type="GO" id="GO:0003824">
    <property type="term" value="F:catalytic activity"/>
    <property type="evidence" value="ECO:0007669"/>
    <property type="project" value="InterPro"/>
</dbReference>
<organism evidence="2 3">
    <name type="scientific">Clostridium lentum</name>
    <dbReference type="NCBI Taxonomy" id="2763037"/>
    <lineage>
        <taxon>Bacteria</taxon>
        <taxon>Bacillati</taxon>
        <taxon>Bacillota</taxon>
        <taxon>Clostridia</taxon>
        <taxon>Eubacteriales</taxon>
        <taxon>Clostridiaceae</taxon>
        <taxon>Clostridium</taxon>
    </lineage>
</organism>
<name>A0A8I0AD38_9CLOT</name>
<dbReference type="GO" id="GO:0031177">
    <property type="term" value="F:phosphopantetheine binding"/>
    <property type="evidence" value="ECO:0007669"/>
    <property type="project" value="TreeGrafter"/>
</dbReference>
<evidence type="ECO:0000259" key="1">
    <source>
        <dbReference type="Pfam" id="PF00668"/>
    </source>
</evidence>
<dbReference type="InterPro" id="IPR001242">
    <property type="entry name" value="Condensation_dom"/>
</dbReference>
<comment type="caution">
    <text evidence="2">The sequence shown here is derived from an EMBL/GenBank/DDBJ whole genome shotgun (WGS) entry which is preliminary data.</text>
</comment>
<dbReference type="InterPro" id="IPR023213">
    <property type="entry name" value="CAT-like_dom_sf"/>
</dbReference>
<evidence type="ECO:0000313" key="3">
    <source>
        <dbReference type="Proteomes" id="UP000662088"/>
    </source>
</evidence>
<sequence>MESIKYYDLTLSQDVMYFALKYSPKKNIVNIGTALWIEEEVNVDLLEQAIYKTIWRVDALRLRLKKIDGVIKQYVSTEEPKKVNIVDFTNLSKKQIDDKLTGWTGTSFKYKNAELYDITIIKAKNNLTGIYVKVNHVAMDAWGLTVFIKDVMDVYAAMIDNKELPEAPAPFIPLIEADLAYKNSKRFNRDEEFWKEYFNKVPNYATIDENYLGKKYRATSLRFKSKLKVITLEREKVEKITSFCKENRLSPQSVFLLGSQLYFYKLNNTDESLVNNVLARRSGAAAKKAGGMLINILELVVKCPHDLSFLDACNKIMIDQAKLFRHGDYPYQQVMDYLQKKVGIRSGNFTDLSFTYQAAKVGSENMLKARVQNYSNGSSGIPVYLTIIDVLGTGNLDFMFEYNLAMASEEIVDKLYDQMIKSIEIGIASPNKTLREIISEI</sequence>
<dbReference type="GO" id="GO:0044550">
    <property type="term" value="P:secondary metabolite biosynthetic process"/>
    <property type="evidence" value="ECO:0007669"/>
    <property type="project" value="TreeGrafter"/>
</dbReference>
<dbReference type="EMBL" id="JACOOQ010000006">
    <property type="protein sequence ID" value="MBC5639828.1"/>
    <property type="molecule type" value="Genomic_DNA"/>
</dbReference>
<dbReference type="AlphaFoldDB" id="A0A8I0AD38"/>
<gene>
    <name evidence="2" type="ORF">H8R92_05160</name>
</gene>
<feature type="domain" description="Condensation" evidence="1">
    <location>
        <begin position="6"/>
        <end position="437"/>
    </location>
</feature>
<dbReference type="PANTHER" id="PTHR45527:SF1">
    <property type="entry name" value="FATTY ACID SYNTHASE"/>
    <property type="match status" value="1"/>
</dbReference>
<dbReference type="GO" id="GO:0043041">
    <property type="term" value="P:amino acid activation for nonribosomal peptide biosynthetic process"/>
    <property type="evidence" value="ECO:0007669"/>
    <property type="project" value="TreeGrafter"/>
</dbReference>
<reference evidence="2" key="1">
    <citation type="submission" date="2020-08" db="EMBL/GenBank/DDBJ databases">
        <title>Genome public.</title>
        <authorList>
            <person name="Liu C."/>
            <person name="Sun Q."/>
        </authorList>
    </citation>
    <scope>NUCLEOTIDE SEQUENCE</scope>
    <source>
        <strain evidence="2">NSJ-42</strain>
    </source>
</reference>
<proteinExistence type="predicted"/>
<dbReference type="Gene3D" id="3.30.559.10">
    <property type="entry name" value="Chloramphenicol acetyltransferase-like domain"/>
    <property type="match status" value="1"/>
</dbReference>
<keyword evidence="3" id="KW-1185">Reference proteome</keyword>
<dbReference type="Pfam" id="PF00668">
    <property type="entry name" value="Condensation"/>
    <property type="match status" value="1"/>
</dbReference>
<protein>
    <recommendedName>
        <fullName evidence="1">Condensation domain-containing protein</fullName>
    </recommendedName>
</protein>
<dbReference type="GO" id="GO:0008610">
    <property type="term" value="P:lipid biosynthetic process"/>
    <property type="evidence" value="ECO:0007669"/>
    <property type="project" value="UniProtKB-ARBA"/>
</dbReference>
<evidence type="ECO:0000313" key="2">
    <source>
        <dbReference type="EMBL" id="MBC5639828.1"/>
    </source>
</evidence>
<dbReference type="Proteomes" id="UP000662088">
    <property type="component" value="Unassembled WGS sequence"/>
</dbReference>
<dbReference type="PANTHER" id="PTHR45527">
    <property type="entry name" value="NONRIBOSOMAL PEPTIDE SYNTHETASE"/>
    <property type="match status" value="1"/>
</dbReference>
<dbReference type="RefSeq" id="WP_186834882.1">
    <property type="nucleotide sequence ID" value="NZ_JACOOQ010000006.1"/>
</dbReference>
<dbReference type="SUPFAM" id="SSF52777">
    <property type="entry name" value="CoA-dependent acyltransferases"/>
    <property type="match status" value="2"/>
</dbReference>